<dbReference type="PRINTS" id="PR01764">
    <property type="entry name" value="MAPKPHPHTASE"/>
</dbReference>
<feature type="region of interest" description="Disordered" evidence="7">
    <location>
        <begin position="344"/>
        <end position="418"/>
    </location>
</feature>
<keyword evidence="11" id="KW-1185">Reference proteome</keyword>
<dbReference type="Gene3D" id="3.90.190.10">
    <property type="entry name" value="Protein tyrosine phosphatase superfamily"/>
    <property type="match status" value="1"/>
</dbReference>
<feature type="domain" description="Tyrosine-protein phosphatase" evidence="8">
    <location>
        <begin position="165"/>
        <end position="306"/>
    </location>
</feature>
<dbReference type="InterPro" id="IPR036873">
    <property type="entry name" value="Rhodanese-like_dom_sf"/>
</dbReference>
<dbReference type="PROSITE" id="PS50206">
    <property type="entry name" value="RHODANESE_3"/>
    <property type="match status" value="1"/>
</dbReference>
<feature type="compositionally biased region" description="Polar residues" evidence="7">
    <location>
        <begin position="378"/>
        <end position="391"/>
    </location>
</feature>
<gene>
    <name evidence="12" type="primary">LOC101847406</name>
</gene>
<dbReference type="EC" id="3.1.3.48" evidence="3"/>
<keyword evidence="6" id="KW-0539">Nucleus</keyword>
<keyword evidence="4" id="KW-0378">Hydrolase</keyword>
<dbReference type="GeneID" id="101847406"/>
<feature type="domain" description="Rhodanese" evidence="10">
    <location>
        <begin position="20"/>
        <end position="137"/>
    </location>
</feature>
<feature type="compositionally biased region" description="Polar residues" evidence="7">
    <location>
        <begin position="344"/>
        <end position="354"/>
    </location>
</feature>
<comment type="subcellular location">
    <subcellularLocation>
        <location evidence="1">Nucleus</location>
    </subcellularLocation>
</comment>
<evidence type="ECO:0000313" key="11">
    <source>
        <dbReference type="Proteomes" id="UP000694888"/>
    </source>
</evidence>
<accession>A0ABM0JEC8</accession>
<dbReference type="PROSITE" id="PS50056">
    <property type="entry name" value="TYR_PHOSPHATASE_2"/>
    <property type="match status" value="1"/>
</dbReference>
<feature type="domain" description="Tyrosine specific protein phosphatases" evidence="9">
    <location>
        <begin position="230"/>
        <end position="285"/>
    </location>
</feature>
<evidence type="ECO:0000313" key="12">
    <source>
        <dbReference type="RefSeq" id="XP_005091785.1"/>
    </source>
</evidence>
<dbReference type="InterPro" id="IPR000387">
    <property type="entry name" value="Tyr_Pase_dom"/>
</dbReference>
<sequence>MENVRGLNVMEVTAVLASEKSCRVLVLDCRPFIAFNHSQIAHSVNVHCPPILKRRSGGFIALENIVPCVEKRSQLLSGAFPDVIVYDERTQELNQAASDSNILSVIKSLLKQVENLNVRYIVGGFEAVKEECPVLCMHQNSQFVMSGGREKLASRERKQNPRQEEPSEILPHLYLGDVSHSGQHEVLQRLGITALLNVSTSCENHFETQYRYMNVPINDNLHADLLSWFPRLIQFIDSVAEERGKVLVHCRAGVSRSATVCIAYIMQKQGLSLDVAFEQIRLKRPIVDPNLNFIQQLQKFETQLKGQLQVPLTTTTLCRSAPPAPNSQLPCVFTFSPTLEQQHLPNNCPPSFQQDDGMDTSMSFFQPQPPPSTSSSSVDHTSATLSKSHPLSTVKLELSPSSLSQTAASPSPARTPVRPGSLPLLQVCTTVDSRRRCSNADFLVTPPFIISPVQATFPSSPLLDIIQQAEETFEVFSASYGNIPRTPSDNQTLSFFGGDITCQALALPLDMASPRQCRPTMTAPMMTSSSTFLNSERSQPAPSVPRSPLSPLGVPLSPLPSFG</sequence>
<comment type="similarity">
    <text evidence="2">Belongs to the protein-tyrosine phosphatase family. Non-receptor class dual specificity subfamily.</text>
</comment>
<evidence type="ECO:0000256" key="1">
    <source>
        <dbReference type="ARBA" id="ARBA00004123"/>
    </source>
</evidence>
<dbReference type="Gene3D" id="3.40.250.10">
    <property type="entry name" value="Rhodanese-like domain"/>
    <property type="match status" value="1"/>
</dbReference>
<dbReference type="SUPFAM" id="SSF52799">
    <property type="entry name" value="(Phosphotyrosine protein) phosphatases II"/>
    <property type="match status" value="1"/>
</dbReference>
<dbReference type="PROSITE" id="PS50054">
    <property type="entry name" value="TYR_PHOSPHATASE_DUAL"/>
    <property type="match status" value="1"/>
</dbReference>
<dbReference type="PROSITE" id="PS00383">
    <property type="entry name" value="TYR_PHOSPHATASE_1"/>
    <property type="match status" value="1"/>
</dbReference>
<keyword evidence="5" id="KW-0904">Protein phosphatase</keyword>
<dbReference type="PANTHER" id="PTHR10159:SF530">
    <property type="entry name" value="DUAL SPECIFICITY PROTEIN PHOSPHATASE DDB_G0271350-RELATED"/>
    <property type="match status" value="1"/>
</dbReference>
<name>A0ABM0JEC8_APLCA</name>
<dbReference type="PANTHER" id="PTHR10159">
    <property type="entry name" value="DUAL SPECIFICITY PROTEIN PHOSPHATASE"/>
    <property type="match status" value="1"/>
</dbReference>
<evidence type="ECO:0000256" key="5">
    <source>
        <dbReference type="ARBA" id="ARBA00022912"/>
    </source>
</evidence>
<dbReference type="CDD" id="cd01446">
    <property type="entry name" value="DSP_MapKP"/>
    <property type="match status" value="1"/>
</dbReference>
<dbReference type="InterPro" id="IPR016130">
    <property type="entry name" value="Tyr_Pase_AS"/>
</dbReference>
<dbReference type="Pfam" id="PF00782">
    <property type="entry name" value="DSPc"/>
    <property type="match status" value="1"/>
</dbReference>
<evidence type="ECO:0000256" key="2">
    <source>
        <dbReference type="ARBA" id="ARBA00008601"/>
    </source>
</evidence>
<dbReference type="SUPFAM" id="SSF52821">
    <property type="entry name" value="Rhodanese/Cell cycle control phosphatase"/>
    <property type="match status" value="1"/>
</dbReference>
<reference evidence="12" key="1">
    <citation type="submission" date="2025-08" db="UniProtKB">
        <authorList>
            <consortium name="RefSeq"/>
        </authorList>
    </citation>
    <scope>IDENTIFICATION</scope>
</reference>
<proteinExistence type="inferred from homology"/>
<evidence type="ECO:0000256" key="4">
    <source>
        <dbReference type="ARBA" id="ARBA00022801"/>
    </source>
</evidence>
<dbReference type="SMART" id="SM00404">
    <property type="entry name" value="PTPc_motif"/>
    <property type="match status" value="1"/>
</dbReference>
<dbReference type="InterPro" id="IPR029021">
    <property type="entry name" value="Prot-tyrosine_phosphatase-like"/>
</dbReference>
<organism evidence="11 12">
    <name type="scientific">Aplysia californica</name>
    <name type="common">California sea hare</name>
    <dbReference type="NCBI Taxonomy" id="6500"/>
    <lineage>
        <taxon>Eukaryota</taxon>
        <taxon>Metazoa</taxon>
        <taxon>Spiralia</taxon>
        <taxon>Lophotrochozoa</taxon>
        <taxon>Mollusca</taxon>
        <taxon>Gastropoda</taxon>
        <taxon>Heterobranchia</taxon>
        <taxon>Euthyneura</taxon>
        <taxon>Tectipleura</taxon>
        <taxon>Aplysiida</taxon>
        <taxon>Aplysioidea</taxon>
        <taxon>Aplysiidae</taxon>
        <taxon>Aplysia</taxon>
    </lineage>
</organism>
<dbReference type="InterPro" id="IPR000340">
    <property type="entry name" value="Dual-sp_phosphatase_cat-dom"/>
</dbReference>
<evidence type="ECO:0000256" key="3">
    <source>
        <dbReference type="ARBA" id="ARBA00013064"/>
    </source>
</evidence>
<evidence type="ECO:0000259" key="10">
    <source>
        <dbReference type="PROSITE" id="PS50206"/>
    </source>
</evidence>
<dbReference type="InterPro" id="IPR020422">
    <property type="entry name" value="TYR_PHOSPHATASE_DUAL_dom"/>
</dbReference>
<protein>
    <recommendedName>
        <fullName evidence="3">protein-tyrosine-phosphatase</fullName>
        <ecNumber evidence="3">3.1.3.48</ecNumber>
    </recommendedName>
</protein>
<feature type="compositionally biased region" description="Polar residues" evidence="7">
    <location>
        <begin position="399"/>
        <end position="409"/>
    </location>
</feature>
<evidence type="ECO:0000259" key="9">
    <source>
        <dbReference type="PROSITE" id="PS50056"/>
    </source>
</evidence>
<feature type="region of interest" description="Disordered" evidence="7">
    <location>
        <begin position="523"/>
        <end position="563"/>
    </location>
</feature>
<evidence type="ECO:0000256" key="6">
    <source>
        <dbReference type="ARBA" id="ARBA00023242"/>
    </source>
</evidence>
<dbReference type="RefSeq" id="XP_005091785.1">
    <property type="nucleotide sequence ID" value="XM_005091728.3"/>
</dbReference>
<dbReference type="Proteomes" id="UP000694888">
    <property type="component" value="Unplaced"/>
</dbReference>
<dbReference type="InterPro" id="IPR001763">
    <property type="entry name" value="Rhodanese-like_dom"/>
</dbReference>
<dbReference type="SMART" id="SM00195">
    <property type="entry name" value="DSPc"/>
    <property type="match status" value="1"/>
</dbReference>
<feature type="compositionally biased region" description="Low complexity" evidence="7">
    <location>
        <begin position="540"/>
        <end position="563"/>
    </location>
</feature>
<dbReference type="InterPro" id="IPR008343">
    <property type="entry name" value="MKP"/>
</dbReference>
<evidence type="ECO:0000259" key="8">
    <source>
        <dbReference type="PROSITE" id="PS50054"/>
    </source>
</evidence>
<dbReference type="InterPro" id="IPR003595">
    <property type="entry name" value="Tyr_Pase_cat"/>
</dbReference>
<evidence type="ECO:0000256" key="7">
    <source>
        <dbReference type="SAM" id="MobiDB-lite"/>
    </source>
</evidence>
<dbReference type="SMART" id="SM00450">
    <property type="entry name" value="RHOD"/>
    <property type="match status" value="1"/>
</dbReference>
<dbReference type="PRINTS" id="PR01908">
    <property type="entry name" value="ADSPHPHTASE"/>
</dbReference>